<dbReference type="PROSITE" id="PS50089">
    <property type="entry name" value="ZF_RING_2"/>
    <property type="match status" value="1"/>
</dbReference>
<evidence type="ECO:0000313" key="2">
    <source>
        <dbReference type="EnsemblMetazoa" id="PPA16089.1"/>
    </source>
</evidence>
<proteinExistence type="predicted"/>
<name>A0A2A6CTG6_PRIPA</name>
<protein>
    <submittedName>
        <fullName evidence="2">RING-type domain-containing protein</fullName>
    </submittedName>
</protein>
<dbReference type="OrthoDB" id="4361836at2759"/>
<dbReference type="EnsemblMetazoa" id="PPA16089.1">
    <property type="protein sequence ID" value="PPA16089.1"/>
    <property type="gene ID" value="WBGene00105643"/>
</dbReference>
<accession>A0A2A6CTG6</accession>
<feature type="region of interest" description="Disordered" evidence="1">
    <location>
        <begin position="52"/>
        <end position="73"/>
    </location>
</feature>
<dbReference type="InterPro" id="IPR017907">
    <property type="entry name" value="Znf_RING_CS"/>
</dbReference>
<evidence type="ECO:0000256" key="1">
    <source>
        <dbReference type="SAM" id="MobiDB-lite"/>
    </source>
</evidence>
<keyword evidence="3" id="KW-1185">Reference proteome</keyword>
<dbReference type="InterPro" id="IPR001841">
    <property type="entry name" value="Znf_RING"/>
</dbReference>
<organism evidence="2 3">
    <name type="scientific">Pristionchus pacificus</name>
    <name type="common">Parasitic nematode worm</name>
    <dbReference type="NCBI Taxonomy" id="54126"/>
    <lineage>
        <taxon>Eukaryota</taxon>
        <taxon>Metazoa</taxon>
        <taxon>Ecdysozoa</taxon>
        <taxon>Nematoda</taxon>
        <taxon>Chromadorea</taxon>
        <taxon>Rhabditida</taxon>
        <taxon>Rhabditina</taxon>
        <taxon>Diplogasteromorpha</taxon>
        <taxon>Diplogasteroidea</taxon>
        <taxon>Neodiplogasteridae</taxon>
        <taxon>Pristionchus</taxon>
    </lineage>
</organism>
<reference evidence="3" key="1">
    <citation type="journal article" date="2008" name="Nat. Genet.">
        <title>The Pristionchus pacificus genome provides a unique perspective on nematode lifestyle and parasitism.</title>
        <authorList>
            <person name="Dieterich C."/>
            <person name="Clifton S.W."/>
            <person name="Schuster L.N."/>
            <person name="Chinwalla A."/>
            <person name="Delehaunty K."/>
            <person name="Dinkelacker I."/>
            <person name="Fulton L."/>
            <person name="Fulton R."/>
            <person name="Godfrey J."/>
            <person name="Minx P."/>
            <person name="Mitreva M."/>
            <person name="Roeseler W."/>
            <person name="Tian H."/>
            <person name="Witte H."/>
            <person name="Yang S.P."/>
            <person name="Wilson R.K."/>
            <person name="Sommer R.J."/>
        </authorList>
    </citation>
    <scope>NUCLEOTIDE SEQUENCE [LARGE SCALE GENOMIC DNA]</scope>
    <source>
        <strain evidence="3">PS312</strain>
    </source>
</reference>
<feature type="compositionally biased region" description="Basic and acidic residues" evidence="1">
    <location>
        <begin position="53"/>
        <end position="73"/>
    </location>
</feature>
<gene>
    <name evidence="2" type="primary">WBGene00105643</name>
</gene>
<dbReference type="AlphaFoldDB" id="A0A2A6CTG6"/>
<dbReference type="Proteomes" id="UP000005239">
    <property type="component" value="Unassembled WGS sequence"/>
</dbReference>
<dbReference type="PROSITE" id="PS00518">
    <property type="entry name" value="ZF_RING_1"/>
    <property type="match status" value="1"/>
</dbReference>
<dbReference type="PANTHER" id="PTHR16450">
    <property type="entry name" value="RING FINGER PROTEIN 186"/>
    <property type="match status" value="1"/>
</dbReference>
<sequence length="477" mass="55652">MDLKPSCYTQCAAMILQGRQPYCQDCKECSDAIVNGTQIAWRQLRQRVSRAAEGTRVRRATREESQRDKEERMNKIAAANEDNDLRESLCLTYSRKCPVCLRKHPEKRVSYLCGHIVCEPCAESQEMQNGKICPFCKSARSYHRLFEEDGEEVEKIMWIIQFFLLAAALVCTSTAAELFVTEYKLPEAFVDGTIITFYFWHSGDHWDRPDLYSKTQYAYINFYDVASVDNDTVYDIPAQLRLETDYFNPVTSNTFQDGRWHKEENKFQFMDGLDMSGEWWRVDIYKHDSYRMNVFFKGFWSGVRTFHMPLDNIKSINIVSEYVDPKWVESYKFVNFTIGSRIDMIAFLRSNIDPTQLSSLAFSQDGTVNSLFFIITQQWPPGQWATQQLTLEDSPDPVICSDHNGDLQHLRIERTAYDTIKVTLSVRGVRHVDRLNETCEIVLSNMYFYHHPFTIMSKFGGAMMFHLEHTMARFEGK</sequence>
<dbReference type="SMART" id="SM00184">
    <property type="entry name" value="RING"/>
    <property type="match status" value="1"/>
</dbReference>
<dbReference type="Gene3D" id="3.30.40.10">
    <property type="entry name" value="Zinc/RING finger domain, C3HC4 (zinc finger)"/>
    <property type="match status" value="1"/>
</dbReference>
<reference evidence="2" key="2">
    <citation type="submission" date="2022-06" db="UniProtKB">
        <authorList>
            <consortium name="EnsemblMetazoa"/>
        </authorList>
    </citation>
    <scope>IDENTIFICATION</scope>
    <source>
        <strain evidence="2">PS312</strain>
    </source>
</reference>
<dbReference type="InterPro" id="IPR013083">
    <property type="entry name" value="Znf_RING/FYVE/PHD"/>
</dbReference>
<dbReference type="PANTHER" id="PTHR16450:SF1">
    <property type="entry name" value="PROTEIN CBG12045"/>
    <property type="match status" value="1"/>
</dbReference>
<evidence type="ECO:0000313" key="3">
    <source>
        <dbReference type="Proteomes" id="UP000005239"/>
    </source>
</evidence>
<dbReference type="SUPFAM" id="SSF57850">
    <property type="entry name" value="RING/U-box"/>
    <property type="match status" value="1"/>
</dbReference>
<accession>A0A8R1YF52</accession>